<feature type="coiled-coil region" evidence="1">
    <location>
        <begin position="255"/>
        <end position="282"/>
    </location>
</feature>
<proteinExistence type="predicted"/>
<organism evidence="2 3">
    <name type="scientific">Shewanella algae</name>
    <dbReference type="NCBI Taxonomy" id="38313"/>
    <lineage>
        <taxon>Bacteria</taxon>
        <taxon>Pseudomonadati</taxon>
        <taxon>Pseudomonadota</taxon>
        <taxon>Gammaproteobacteria</taxon>
        <taxon>Alteromonadales</taxon>
        <taxon>Shewanellaceae</taxon>
        <taxon>Shewanella</taxon>
    </lineage>
</organism>
<keyword evidence="1" id="KW-0175">Coiled coil</keyword>
<dbReference type="Proteomes" id="UP000254069">
    <property type="component" value="Unassembled WGS sequence"/>
</dbReference>
<evidence type="ECO:0000313" key="3">
    <source>
        <dbReference type="Proteomes" id="UP000254069"/>
    </source>
</evidence>
<dbReference type="RefSeq" id="WP_115389483.1">
    <property type="nucleotide sequence ID" value="NZ_JADZHC010000092.1"/>
</dbReference>
<evidence type="ECO:0000313" key="2">
    <source>
        <dbReference type="EMBL" id="SUI60342.1"/>
    </source>
</evidence>
<keyword evidence="3" id="KW-1185">Reference proteome</keyword>
<accession>A0A379ZE41</accession>
<sequence length="326" mass="37871">MIHSVTDALQLAGQIRPISQSAPLLDMTVVNSTQESWRELLPYRQVAFERWERATRLQHNISAMQLVDAGFEEVLRVLERMRPLLLIKPSAEQFERLLSLQKQLQQLQPSYLQYPLWDPMFNIIYPRRRVLRRRFRLKAVSLLEPKHREESLQLLLPGADGPQSLSLQLPANTDPSRLAQLINEQLAPLGISLNVENQQAVFECDDQLWQQLQGNLGLSGQGMRLPAGEMHNIRLEELLDWRDPREWRFDSNETLRQTRAKLERTQRRIEHWRQDWQAQKQQLLSNLSQQLQAVSLPQVNACFGSQLQALLAQANIGRGHAQDLLR</sequence>
<name>A0A379ZE41_9GAMM</name>
<protein>
    <submittedName>
        <fullName evidence="2">Uncharacterized protein</fullName>
    </submittedName>
</protein>
<dbReference type="EMBL" id="UGYO01000001">
    <property type="protein sequence ID" value="SUI60342.1"/>
    <property type="molecule type" value="Genomic_DNA"/>
</dbReference>
<evidence type="ECO:0000256" key="1">
    <source>
        <dbReference type="SAM" id="Coils"/>
    </source>
</evidence>
<dbReference type="AlphaFoldDB" id="A0A379ZE41"/>
<gene>
    <name evidence="2" type="ORF">NCTC10738_01530</name>
</gene>
<reference evidence="2 3" key="1">
    <citation type="submission" date="2018-06" db="EMBL/GenBank/DDBJ databases">
        <authorList>
            <consortium name="Pathogen Informatics"/>
            <person name="Doyle S."/>
        </authorList>
    </citation>
    <scope>NUCLEOTIDE SEQUENCE [LARGE SCALE GENOMIC DNA]</scope>
    <source>
        <strain evidence="2 3">NCTC10738</strain>
    </source>
</reference>